<dbReference type="Pfam" id="PF01833">
    <property type="entry name" value="TIG"/>
    <property type="match status" value="1"/>
</dbReference>
<protein>
    <recommendedName>
        <fullName evidence="1">IPT/TIG domain-containing protein</fullName>
    </recommendedName>
</protein>
<dbReference type="EMBL" id="HACM01012359">
    <property type="protein sequence ID" value="CRZ12801.1"/>
    <property type="molecule type" value="Transcribed_RNA"/>
</dbReference>
<evidence type="ECO:0000313" key="2">
    <source>
        <dbReference type="EMBL" id="CRZ12801.1"/>
    </source>
</evidence>
<dbReference type="SUPFAM" id="SSF81296">
    <property type="entry name" value="E set domains"/>
    <property type="match status" value="1"/>
</dbReference>
<feature type="domain" description="IPT/TIG" evidence="1">
    <location>
        <begin position="2"/>
        <end position="70"/>
    </location>
</feature>
<feature type="non-terminal residue" evidence="2">
    <location>
        <position position="1"/>
    </location>
</feature>
<accession>A0A0H5RGG5</accession>
<evidence type="ECO:0000259" key="1">
    <source>
        <dbReference type="Pfam" id="PF01833"/>
    </source>
</evidence>
<dbReference type="InterPro" id="IPR014756">
    <property type="entry name" value="Ig_E-set"/>
</dbReference>
<dbReference type="AlphaFoldDB" id="A0A0H5RGG5"/>
<sequence length="104" mass="10479">PALGGGVITLSGTSFGTIGNVTVGGVACQSLNSYSHSSVGCAVPQGTGRNLGVSISVSNATFTLFNSFSYQVPSLISLTTAISVSCHLTSLSTLARVYAFRSTV</sequence>
<proteinExistence type="predicted"/>
<dbReference type="Gene3D" id="2.60.40.10">
    <property type="entry name" value="Immunoglobulins"/>
    <property type="match status" value="1"/>
</dbReference>
<reference evidence="2" key="1">
    <citation type="submission" date="2015-04" db="EMBL/GenBank/DDBJ databases">
        <title>The genome sequence of the plant pathogenic Rhizarian Plasmodiophora brassicae reveals insights in its biotrophic life cycle and the origin of chitin synthesis.</title>
        <authorList>
            <person name="Schwelm A."/>
            <person name="Fogelqvist J."/>
            <person name="Knaust A."/>
            <person name="Julke S."/>
            <person name="Lilja T."/>
            <person name="Dhandapani V."/>
            <person name="Bonilla-Rosso G."/>
            <person name="Karlsson M."/>
            <person name="Shevchenko A."/>
            <person name="Choi S.R."/>
            <person name="Kim H.G."/>
            <person name="Park J.Y."/>
            <person name="Lim Y.P."/>
            <person name="Ludwig-Muller J."/>
            <person name="Dixelius C."/>
        </authorList>
    </citation>
    <scope>NUCLEOTIDE SEQUENCE</scope>
    <source>
        <tissue evidence="2">Potato root galls</tissue>
    </source>
</reference>
<organism evidence="2">
    <name type="scientific">Spongospora subterranea</name>
    <dbReference type="NCBI Taxonomy" id="70186"/>
    <lineage>
        <taxon>Eukaryota</taxon>
        <taxon>Sar</taxon>
        <taxon>Rhizaria</taxon>
        <taxon>Endomyxa</taxon>
        <taxon>Phytomyxea</taxon>
        <taxon>Plasmodiophorida</taxon>
        <taxon>Plasmodiophoridae</taxon>
        <taxon>Spongospora</taxon>
    </lineage>
</organism>
<name>A0A0H5RGG5_9EUKA</name>
<dbReference type="InterPro" id="IPR013783">
    <property type="entry name" value="Ig-like_fold"/>
</dbReference>
<dbReference type="InterPro" id="IPR002909">
    <property type="entry name" value="IPT_dom"/>
</dbReference>